<name>A0ABR0H5N6_9PEZI</name>
<dbReference type="SUPFAM" id="SSF52540">
    <property type="entry name" value="P-loop containing nucleoside triphosphate hydrolases"/>
    <property type="match status" value="1"/>
</dbReference>
<sequence>MISVNLSQGTSLPGWTTVLCLLVGAIAACLWFCFPLTRTTWALSSVKPTSDSTRSARSGVSLRQVNPDKNEANTDIDIIAIHGLDTKSPDTWVWVDPNDPNNTVNWLADRRMLPSRVGAARIFTCDWPADLRQQSSVPTTLHESAQSLRDSIQHLKANTTRPILFIASCLGGIILIKALEIDNQHTKDNADSPSLTRTTRGVVFLATPFRGTAFKNMPGLLLKALAALQDQTVTALIDYTLGATPDLDELTKGFITLTKNHNYQVAVFWEARNTVLLRKFHLAWMVSTWILLAWLVALTSAWLLDLFSPWLLVFFLLWLPVFLSCQPQLLVNKYSATLSDFKTQRLDRPHVMMNKFAHSNCTNECKKDCTESDDFGHVSRKIEVMLKTIREGSPLEQADGWIRKRHYTQEKLKIERLSGDTLSMDRCYINLAIIGEPRENPEKGSETNAAPHKSPFSLTARLKVETPEKNIQVELSSLFDPRKDSEGQTTNPRRILIHGRAGVGKTTLCKKMVHEFTRRSGEFRKWNELFDRILWVPLRRLKAWSSPLYNLEGLFCYEYFDQHLNYSILAKELFRTVDSNGQKTLFILDGLDEISQLLDDNHPKSSLLKHLLNQPSVIITSRPHVSLPRGVHSPDLILETVGFYPAQVVEYLRATFIDAKTVEDIESYFQRHQLVQGLVRIPVQLDALCYTWNSFEDKTMPGTMTAMYKAIEENLWKKDIVRLEKRTQRQIRHVRRPEISNSAEDEVQLLEILAFTGMHSDVIDFEPRHRDAISEQYNPTGTNFFLDEMLGHLSFVRTSDPSSEDRDRNYHFIHLTFQEYFAARYFIRQWKAKQQLNCLQLSGGNRNYIEPATFLQEHKYDPRYDIFWRFVAGLLDADGEALSFFQTIEKEPRDLLGPTHQRLVMHCLSEVERKESNFTGLRARLENQLEQWLLFECDFMGSSILAREMECPESVLVSTLKQASEGARSIFLDSLSRRTAVPSSIINVASPWLNDYASKRLYIAVLGLLSHQHNGLPQEMLQGIAARLEDQDADVREAAIDALRGRADLPEEMLQGIAARLEDQATYVRRAAIKALQGRADLPEEILQGIAARLEDQAAYVREAAIKALQGRADLPEEILQGIAARLEDQDADVREAAIKALQGRADLPEEVLQGIAARLEDQDADVREAAIDALRGRADLPEEMLQGIAARLEDQDAYVREAAIDALQGRADLPEEVLQGIAARLEDQDADVRRAAIEALRGRADLPEEILQGIAAGLKDQEWRLPQTAIRALQGRADLPEEVLQGIAAMLEDQNAYVRRAAIEAFRGRADLPEEILQGIAARLEDQDAYVREAAIEALQGRADLPEEILQGIAARLEDQAAYVRLRAIDALLNQAELSLNVLSPYVKSFCKALLRKSFEKHLYWHASDRGFIGVNLTHIPLDGSQHEGKEAVKLLLQNGATTVAMETDSRYYT</sequence>
<evidence type="ECO:0000259" key="3">
    <source>
        <dbReference type="PROSITE" id="PS50837"/>
    </source>
</evidence>
<dbReference type="SUPFAM" id="SSF48371">
    <property type="entry name" value="ARM repeat"/>
    <property type="match status" value="1"/>
</dbReference>
<dbReference type="Gene3D" id="3.40.50.300">
    <property type="entry name" value="P-loop containing nucleotide triphosphate hydrolases"/>
    <property type="match status" value="1"/>
</dbReference>
<dbReference type="Gene3D" id="3.40.50.1820">
    <property type="entry name" value="alpha/beta hydrolase"/>
    <property type="match status" value="1"/>
</dbReference>
<dbReference type="InterPro" id="IPR007111">
    <property type="entry name" value="NACHT_NTPase"/>
</dbReference>
<keyword evidence="2" id="KW-0472">Membrane</keyword>
<dbReference type="Pfam" id="PF13646">
    <property type="entry name" value="HEAT_2"/>
    <property type="match status" value="3"/>
</dbReference>
<dbReference type="Proteomes" id="UP001326199">
    <property type="component" value="Unassembled WGS sequence"/>
</dbReference>
<proteinExistence type="predicted"/>
<gene>
    <name evidence="4" type="ORF">QC763_0097040</name>
</gene>
<dbReference type="InterPro" id="IPR027417">
    <property type="entry name" value="P-loop_NTPase"/>
</dbReference>
<keyword evidence="5" id="KW-1185">Reference proteome</keyword>
<feature type="region of interest" description="Disordered" evidence="1">
    <location>
        <begin position="47"/>
        <end position="67"/>
    </location>
</feature>
<feature type="domain" description="NACHT" evidence="3">
    <location>
        <begin position="493"/>
        <end position="623"/>
    </location>
</feature>
<feature type="transmembrane region" description="Helical" evidence="2">
    <location>
        <begin position="12"/>
        <end position="34"/>
    </location>
</feature>
<feature type="transmembrane region" description="Helical" evidence="2">
    <location>
        <begin position="282"/>
        <end position="304"/>
    </location>
</feature>
<dbReference type="InterPro" id="IPR055496">
    <property type="entry name" value="DUF7068"/>
</dbReference>
<evidence type="ECO:0000256" key="1">
    <source>
        <dbReference type="SAM" id="MobiDB-lite"/>
    </source>
</evidence>
<accession>A0ABR0H5N6</accession>
<evidence type="ECO:0000313" key="4">
    <source>
        <dbReference type="EMBL" id="KAK4663289.1"/>
    </source>
</evidence>
<keyword evidence="2" id="KW-1133">Transmembrane helix</keyword>
<dbReference type="PANTHER" id="PTHR46312">
    <property type="entry name" value="NACHT DOMAIN-CONTAINING PROTEIN"/>
    <property type="match status" value="1"/>
</dbReference>
<reference evidence="4 5" key="1">
    <citation type="journal article" date="2023" name="bioRxiv">
        <title>High-quality genome assemblies of four members of thePodospora anserinaspecies complex.</title>
        <authorList>
            <person name="Ament-Velasquez S.L."/>
            <person name="Vogan A.A."/>
            <person name="Wallerman O."/>
            <person name="Hartmann F."/>
            <person name="Gautier V."/>
            <person name="Silar P."/>
            <person name="Giraud T."/>
            <person name="Johannesson H."/>
        </authorList>
    </citation>
    <scope>NUCLEOTIDE SEQUENCE [LARGE SCALE GENOMIC DNA]</scope>
    <source>
        <strain evidence="4 5">CBS 411.78</strain>
    </source>
</reference>
<dbReference type="InterPro" id="IPR026003">
    <property type="entry name" value="Cohesin_HEAT"/>
</dbReference>
<comment type="caution">
    <text evidence="4">The sequence shown here is derived from an EMBL/GenBank/DDBJ whole genome shotgun (WGS) entry which is preliminary data.</text>
</comment>
<dbReference type="Pfam" id="PF23238">
    <property type="entry name" value="DUF7068"/>
    <property type="match status" value="1"/>
</dbReference>
<dbReference type="InterPro" id="IPR029058">
    <property type="entry name" value="AB_hydrolase_fold"/>
</dbReference>
<dbReference type="Pfam" id="PF12765">
    <property type="entry name" value="Cohesin_HEAT"/>
    <property type="match status" value="1"/>
</dbReference>
<protein>
    <recommendedName>
        <fullName evidence="3">NACHT domain-containing protein</fullName>
    </recommendedName>
</protein>
<organism evidence="4 5">
    <name type="scientific">Podospora pseudopauciseta</name>
    <dbReference type="NCBI Taxonomy" id="2093780"/>
    <lineage>
        <taxon>Eukaryota</taxon>
        <taxon>Fungi</taxon>
        <taxon>Dikarya</taxon>
        <taxon>Ascomycota</taxon>
        <taxon>Pezizomycotina</taxon>
        <taxon>Sordariomycetes</taxon>
        <taxon>Sordariomycetidae</taxon>
        <taxon>Sordariales</taxon>
        <taxon>Podosporaceae</taxon>
        <taxon>Podospora</taxon>
    </lineage>
</organism>
<evidence type="ECO:0000313" key="5">
    <source>
        <dbReference type="Proteomes" id="UP001326199"/>
    </source>
</evidence>
<feature type="compositionally biased region" description="Polar residues" evidence="1">
    <location>
        <begin position="47"/>
        <end position="64"/>
    </location>
</feature>
<dbReference type="EMBL" id="JAFFHB010000008">
    <property type="protein sequence ID" value="KAK4663289.1"/>
    <property type="molecule type" value="Genomic_DNA"/>
</dbReference>
<evidence type="ECO:0000256" key="2">
    <source>
        <dbReference type="SAM" id="Phobius"/>
    </source>
</evidence>
<dbReference type="PROSITE" id="PS50837">
    <property type="entry name" value="NACHT"/>
    <property type="match status" value="1"/>
</dbReference>
<dbReference type="Gene3D" id="1.25.10.10">
    <property type="entry name" value="Leucine-rich Repeat Variant"/>
    <property type="match status" value="3"/>
</dbReference>
<dbReference type="PANTHER" id="PTHR46312:SF2">
    <property type="entry name" value="NUCLEOTIDE-BINDING OLIGOMERIZATION DOMAIN-CONTAINING PROTEIN 2-LIKE"/>
    <property type="match status" value="1"/>
</dbReference>
<dbReference type="SUPFAM" id="SSF53474">
    <property type="entry name" value="alpha/beta-Hydrolases"/>
    <property type="match status" value="1"/>
</dbReference>
<dbReference type="GeneID" id="87926554"/>
<dbReference type="InterPro" id="IPR016024">
    <property type="entry name" value="ARM-type_fold"/>
</dbReference>
<dbReference type="RefSeq" id="XP_062763255.1">
    <property type="nucleotide sequence ID" value="XM_062906327.1"/>
</dbReference>
<keyword evidence="2" id="KW-0812">Transmembrane</keyword>
<dbReference type="InterPro" id="IPR011989">
    <property type="entry name" value="ARM-like"/>
</dbReference>
<dbReference type="Pfam" id="PF05729">
    <property type="entry name" value="NACHT"/>
    <property type="match status" value="1"/>
</dbReference>